<evidence type="ECO:0000256" key="2">
    <source>
        <dbReference type="ARBA" id="ARBA00022490"/>
    </source>
</evidence>
<feature type="binding site" evidence="6 9">
    <location>
        <begin position="71"/>
        <end position="78"/>
    </location>
    <ligand>
        <name>substrate</name>
    </ligand>
</feature>
<feature type="binding site" evidence="6 9">
    <location>
        <begin position="151"/>
        <end position="153"/>
    </location>
    <ligand>
        <name>substrate</name>
    </ligand>
</feature>
<keyword evidence="3 6" id="KW-0808">Transferase</keyword>
<dbReference type="FunFam" id="3.30.930.10:FF:000020">
    <property type="entry name" value="Octanoyltransferase"/>
    <property type="match status" value="1"/>
</dbReference>
<dbReference type="Proteomes" id="UP000298738">
    <property type="component" value="Chromosome"/>
</dbReference>
<comment type="similarity">
    <text evidence="6 7">Belongs to the LipB family.</text>
</comment>
<protein>
    <recommendedName>
        <fullName evidence="6 7">Octanoyltransferase</fullName>
        <ecNumber evidence="6 7">2.3.1.181</ecNumber>
    </recommendedName>
    <alternativeName>
        <fullName evidence="6">Lipoate-protein ligase B</fullName>
    </alternativeName>
    <alternativeName>
        <fullName evidence="6">Lipoyl/octanoyl transferase</fullName>
    </alternativeName>
    <alternativeName>
        <fullName evidence="6">Octanoyl-[acyl-carrier-protein]-protein N-octanoyltransferase</fullName>
    </alternativeName>
</protein>
<dbReference type="EMBL" id="CP034876">
    <property type="protein sequence ID" value="QCI20991.1"/>
    <property type="molecule type" value="Genomic_DNA"/>
</dbReference>
<reference evidence="12 13" key="1">
    <citation type="submission" date="2018-12" db="EMBL/GenBank/DDBJ databases">
        <authorList>
            <person name="Chong R.A."/>
        </authorList>
    </citation>
    <scope>NUCLEOTIDE SEQUENCE [LARGE SCALE GENOMIC DNA]</scope>
    <source>
        <strain evidence="12 13">Hla</strain>
    </source>
</reference>
<dbReference type="OrthoDB" id="9787061at2"/>
<organism evidence="12 13">
    <name type="scientific">Buchnera aphidicola</name>
    <name type="common">Hyperomyzus lactucae</name>
    <dbReference type="NCBI Taxonomy" id="1241860"/>
    <lineage>
        <taxon>Bacteria</taxon>
        <taxon>Pseudomonadati</taxon>
        <taxon>Pseudomonadota</taxon>
        <taxon>Gammaproteobacteria</taxon>
        <taxon>Enterobacterales</taxon>
        <taxon>Erwiniaceae</taxon>
        <taxon>Buchnera</taxon>
    </lineage>
</organism>
<gene>
    <name evidence="6 12" type="primary">lipB</name>
    <name evidence="12" type="ORF">D9V68_01365</name>
</gene>
<feature type="active site" description="Acyl-thioester intermediate" evidence="6 8">
    <location>
        <position position="169"/>
    </location>
</feature>
<dbReference type="PROSITE" id="PS51733">
    <property type="entry name" value="BPL_LPL_CATALYTIC"/>
    <property type="match status" value="1"/>
</dbReference>
<sequence>MQNKIIIFRNLGLEHWLTTVHKMNNFTILRNLYTLDEVWFVEHYPIFTQGQINKEKNIIFPNNISLVNTDRGGQITYHGPGQQIVYFLINLKRRKISIRQIIDIMQKIIIETLDHFSIKSYTKKKYPGVYVHKKKICSLGLRVKKGSTLHGLALNVNMDLTPFNYIYPCGDVNIKMTQIKDFNLSIQLMDIQKILIQKISKFLGVTMINGKDKKNK</sequence>
<accession>A0A4D6Y4W5</accession>
<evidence type="ECO:0000256" key="1">
    <source>
        <dbReference type="ARBA" id="ARBA00004821"/>
    </source>
</evidence>
<evidence type="ECO:0000256" key="5">
    <source>
        <dbReference type="ARBA" id="ARBA00024732"/>
    </source>
</evidence>
<dbReference type="UniPathway" id="UPA00538">
    <property type="reaction ID" value="UER00592"/>
</dbReference>
<evidence type="ECO:0000256" key="4">
    <source>
        <dbReference type="ARBA" id="ARBA00023315"/>
    </source>
</evidence>
<reference evidence="12 13" key="2">
    <citation type="submission" date="2019-05" db="EMBL/GenBank/DDBJ databases">
        <title>Genome evolution of the obligate endosymbiont Buchnera aphidicola.</title>
        <authorList>
            <person name="Moran N.A."/>
        </authorList>
    </citation>
    <scope>NUCLEOTIDE SEQUENCE [LARGE SCALE GENOMIC DNA]</scope>
    <source>
        <strain evidence="12 13">Hla</strain>
    </source>
</reference>
<dbReference type="Gene3D" id="3.30.930.10">
    <property type="entry name" value="Bira Bifunctional Protein, Domain 2"/>
    <property type="match status" value="1"/>
</dbReference>
<comment type="miscellaneous">
    <text evidence="6">In the reaction, the free carboxyl group of octanoic acid is attached via an amide linkage to the epsilon-amino group of a specific lysine residue of lipoyl domains of lipoate-dependent enzymes.</text>
</comment>
<dbReference type="InterPro" id="IPR004143">
    <property type="entry name" value="BPL_LPL_catalytic"/>
</dbReference>
<evidence type="ECO:0000313" key="13">
    <source>
        <dbReference type="Proteomes" id="UP000298738"/>
    </source>
</evidence>
<dbReference type="PANTHER" id="PTHR10993">
    <property type="entry name" value="OCTANOYLTRANSFERASE"/>
    <property type="match status" value="1"/>
</dbReference>
<feature type="binding site" evidence="6 9">
    <location>
        <begin position="138"/>
        <end position="140"/>
    </location>
    <ligand>
        <name>substrate</name>
    </ligand>
</feature>
<evidence type="ECO:0000256" key="9">
    <source>
        <dbReference type="PIRSR" id="PIRSR016262-2"/>
    </source>
</evidence>
<dbReference type="NCBIfam" id="NF010922">
    <property type="entry name" value="PRK14342.1"/>
    <property type="match status" value="1"/>
</dbReference>
<comment type="subcellular location">
    <subcellularLocation>
        <location evidence="6">Cytoplasm</location>
    </subcellularLocation>
</comment>
<keyword evidence="4 6" id="KW-0012">Acyltransferase</keyword>
<dbReference type="GO" id="GO:0009249">
    <property type="term" value="P:protein lipoylation"/>
    <property type="evidence" value="ECO:0007669"/>
    <property type="project" value="InterPro"/>
</dbReference>
<feature type="domain" description="BPL/LPL catalytic" evidence="11">
    <location>
        <begin position="32"/>
        <end position="207"/>
    </location>
</feature>
<dbReference type="EC" id="2.3.1.181" evidence="6 7"/>
<evidence type="ECO:0000256" key="3">
    <source>
        <dbReference type="ARBA" id="ARBA00022679"/>
    </source>
</evidence>
<evidence type="ECO:0000256" key="10">
    <source>
        <dbReference type="PIRSR" id="PIRSR016262-3"/>
    </source>
</evidence>
<name>A0A4D6Y4W5_9GAMM</name>
<evidence type="ECO:0000259" key="11">
    <source>
        <dbReference type="PROSITE" id="PS51733"/>
    </source>
</evidence>
<dbReference type="GO" id="GO:0005737">
    <property type="term" value="C:cytoplasm"/>
    <property type="evidence" value="ECO:0007669"/>
    <property type="project" value="UniProtKB-SubCell"/>
</dbReference>
<evidence type="ECO:0000256" key="8">
    <source>
        <dbReference type="PIRSR" id="PIRSR016262-1"/>
    </source>
</evidence>
<comment type="catalytic activity">
    <reaction evidence="6 7">
        <text>octanoyl-[ACP] + L-lysyl-[protein] = N(6)-octanoyl-L-lysyl-[protein] + holo-[ACP] + H(+)</text>
        <dbReference type="Rhea" id="RHEA:17665"/>
        <dbReference type="Rhea" id="RHEA-COMP:9636"/>
        <dbReference type="Rhea" id="RHEA-COMP:9685"/>
        <dbReference type="Rhea" id="RHEA-COMP:9752"/>
        <dbReference type="Rhea" id="RHEA-COMP:9928"/>
        <dbReference type="ChEBI" id="CHEBI:15378"/>
        <dbReference type="ChEBI" id="CHEBI:29969"/>
        <dbReference type="ChEBI" id="CHEBI:64479"/>
        <dbReference type="ChEBI" id="CHEBI:78463"/>
        <dbReference type="ChEBI" id="CHEBI:78809"/>
        <dbReference type="EC" id="2.3.1.181"/>
    </reaction>
</comment>
<evidence type="ECO:0000313" key="12">
    <source>
        <dbReference type="EMBL" id="QCI20991.1"/>
    </source>
</evidence>
<dbReference type="InterPro" id="IPR045864">
    <property type="entry name" value="aa-tRNA-synth_II/BPL/LPL"/>
</dbReference>
<feature type="site" description="Lowers pKa of active site Cys" evidence="6 10">
    <location>
        <position position="135"/>
    </location>
</feature>
<dbReference type="GO" id="GO:0033819">
    <property type="term" value="F:lipoyl(octanoyl) transferase activity"/>
    <property type="evidence" value="ECO:0007669"/>
    <property type="project" value="UniProtKB-EC"/>
</dbReference>
<evidence type="ECO:0000256" key="7">
    <source>
        <dbReference type="PIRNR" id="PIRNR016262"/>
    </source>
</evidence>
<dbReference type="NCBIfam" id="TIGR00214">
    <property type="entry name" value="lipB"/>
    <property type="match status" value="1"/>
</dbReference>
<evidence type="ECO:0000256" key="6">
    <source>
        <dbReference type="HAMAP-Rule" id="MF_00013"/>
    </source>
</evidence>
<dbReference type="PROSITE" id="PS01313">
    <property type="entry name" value="LIPB"/>
    <property type="match status" value="1"/>
</dbReference>
<dbReference type="InterPro" id="IPR020605">
    <property type="entry name" value="Octanoyltransferase_CS"/>
</dbReference>
<comment type="function">
    <text evidence="5 6 7">Catalyzes the transfer of endogenously produced octanoic acid from octanoyl-acyl-carrier-protein onto the lipoyl domains of lipoate-dependent enzymes. Lipoyl-ACP can also act as a substrate although octanoyl-ACP is likely to be the physiological substrate.</text>
</comment>
<keyword evidence="2 6" id="KW-0963">Cytoplasm</keyword>
<dbReference type="Pfam" id="PF21948">
    <property type="entry name" value="LplA-B_cat"/>
    <property type="match status" value="1"/>
</dbReference>
<dbReference type="RefSeq" id="WP_158357604.1">
    <property type="nucleotide sequence ID" value="NZ_CP034876.1"/>
</dbReference>
<dbReference type="AlphaFoldDB" id="A0A4D6Y4W5"/>
<dbReference type="InterPro" id="IPR000544">
    <property type="entry name" value="Octanoyltransferase"/>
</dbReference>
<dbReference type="CDD" id="cd16444">
    <property type="entry name" value="LipB"/>
    <property type="match status" value="1"/>
</dbReference>
<comment type="pathway">
    <text evidence="1 6 7">Protein modification; protein lipoylation via endogenous pathway; protein N(6)-(lipoyl)lysine from octanoyl-[acyl-carrier-protein]: step 1/2.</text>
</comment>
<proteinExistence type="inferred from homology"/>
<dbReference type="PIRSF" id="PIRSF016262">
    <property type="entry name" value="LPLase"/>
    <property type="match status" value="1"/>
</dbReference>
<dbReference type="PANTHER" id="PTHR10993:SF7">
    <property type="entry name" value="LIPOYLTRANSFERASE 2, MITOCHONDRIAL-RELATED"/>
    <property type="match status" value="1"/>
</dbReference>
<dbReference type="HAMAP" id="MF_00013">
    <property type="entry name" value="LipB"/>
    <property type="match status" value="1"/>
</dbReference>
<dbReference type="SUPFAM" id="SSF55681">
    <property type="entry name" value="Class II aaRS and biotin synthetases"/>
    <property type="match status" value="1"/>
</dbReference>